<comment type="catalytic activity">
    <reaction evidence="6">
        <text>2 R'C(R)SH + O2 = R'C(R)S-S(R)CR' + H2O2</text>
        <dbReference type="Rhea" id="RHEA:17357"/>
        <dbReference type="ChEBI" id="CHEBI:15379"/>
        <dbReference type="ChEBI" id="CHEBI:16240"/>
        <dbReference type="ChEBI" id="CHEBI:16520"/>
        <dbReference type="ChEBI" id="CHEBI:17412"/>
        <dbReference type="EC" id="1.8.3.2"/>
    </reaction>
</comment>
<feature type="compositionally biased region" description="Low complexity" evidence="7">
    <location>
        <begin position="1"/>
        <end position="14"/>
    </location>
</feature>
<evidence type="ECO:0000256" key="2">
    <source>
        <dbReference type="ARBA" id="ARBA00022630"/>
    </source>
</evidence>
<dbReference type="InterPro" id="IPR036774">
    <property type="entry name" value="ERV/ALR_sulphydryl_oxid_sf"/>
</dbReference>
<sequence>MTAETESSSSNTATKLPPGMVLGPDGKPCKICTSSAEWRNWKRNTTKKATHAEQSSSSSTSAATSGGASASAVAAAAALGTAVQSTTPQVECPPDVEQLGRATWTFLHTTAAYYPEKPTPTQRANMLSLLRSLPVLYPCSWCASHLKDNMASRPPDVSGRLGLSRWLCEQHNDVNERLGKERFDCSKTDERWKDGPSDGSCD</sequence>
<dbReference type="EC" id="1.8.3.2" evidence="6"/>
<reference evidence="10" key="1">
    <citation type="submission" date="2024-06" db="EMBL/GenBank/DDBJ databases">
        <title>Multi-omics analyses provide insights into the biosynthesis of the anticancer antibiotic pleurotin in Hohenbuehelia grisea.</title>
        <authorList>
            <person name="Weaver J.A."/>
            <person name="Alberti F."/>
        </authorList>
    </citation>
    <scope>NUCLEOTIDE SEQUENCE [LARGE SCALE GENOMIC DNA]</scope>
    <source>
        <strain evidence="10">T-177</strain>
    </source>
</reference>
<keyword evidence="3 6" id="KW-0274">FAD</keyword>
<dbReference type="PROSITE" id="PS51324">
    <property type="entry name" value="ERV_ALR"/>
    <property type="match status" value="1"/>
</dbReference>
<dbReference type="Pfam" id="PF04777">
    <property type="entry name" value="Evr1_Alr"/>
    <property type="match status" value="1"/>
</dbReference>
<feature type="region of interest" description="Disordered" evidence="7">
    <location>
        <begin position="43"/>
        <end position="65"/>
    </location>
</feature>
<feature type="region of interest" description="Disordered" evidence="7">
    <location>
        <begin position="1"/>
        <end position="27"/>
    </location>
</feature>
<dbReference type="PANTHER" id="PTHR12645:SF0">
    <property type="entry name" value="FAD-LINKED SULFHYDRYL OXIDASE ALR"/>
    <property type="match status" value="1"/>
</dbReference>
<proteinExistence type="predicted"/>
<gene>
    <name evidence="9" type="ORF">HGRIS_004198</name>
</gene>
<protein>
    <recommendedName>
        <fullName evidence="6">Sulfhydryl oxidase</fullName>
        <ecNumber evidence="6">1.8.3.2</ecNumber>
    </recommendedName>
</protein>
<evidence type="ECO:0000313" key="9">
    <source>
        <dbReference type="EMBL" id="KAL0955312.1"/>
    </source>
</evidence>
<keyword evidence="2 6" id="KW-0285">Flavoprotein</keyword>
<accession>A0ABR3JIG2</accession>
<keyword evidence="4 6" id="KW-0560">Oxidoreductase</keyword>
<dbReference type="Proteomes" id="UP001556367">
    <property type="component" value="Unassembled WGS sequence"/>
</dbReference>
<evidence type="ECO:0000256" key="5">
    <source>
        <dbReference type="ARBA" id="ARBA00023157"/>
    </source>
</evidence>
<comment type="caution">
    <text evidence="9">The sequence shown here is derived from an EMBL/GenBank/DDBJ whole genome shotgun (WGS) entry which is preliminary data.</text>
</comment>
<organism evidence="9 10">
    <name type="scientific">Hohenbuehelia grisea</name>
    <dbReference type="NCBI Taxonomy" id="104357"/>
    <lineage>
        <taxon>Eukaryota</taxon>
        <taxon>Fungi</taxon>
        <taxon>Dikarya</taxon>
        <taxon>Basidiomycota</taxon>
        <taxon>Agaricomycotina</taxon>
        <taxon>Agaricomycetes</taxon>
        <taxon>Agaricomycetidae</taxon>
        <taxon>Agaricales</taxon>
        <taxon>Pleurotineae</taxon>
        <taxon>Pleurotaceae</taxon>
        <taxon>Hohenbuehelia</taxon>
    </lineage>
</organism>
<comment type="cofactor">
    <cofactor evidence="1 6">
        <name>FAD</name>
        <dbReference type="ChEBI" id="CHEBI:57692"/>
    </cofactor>
</comment>
<keyword evidence="10" id="KW-1185">Reference proteome</keyword>
<dbReference type="InterPro" id="IPR039799">
    <property type="entry name" value="ALR/ERV"/>
</dbReference>
<feature type="domain" description="ERV/ALR sulfhydryl oxidase" evidence="8">
    <location>
        <begin position="92"/>
        <end position="192"/>
    </location>
</feature>
<evidence type="ECO:0000259" key="8">
    <source>
        <dbReference type="PROSITE" id="PS51324"/>
    </source>
</evidence>
<evidence type="ECO:0000256" key="7">
    <source>
        <dbReference type="SAM" id="MobiDB-lite"/>
    </source>
</evidence>
<dbReference type="Gene3D" id="1.20.120.310">
    <property type="entry name" value="ERV/ALR sulfhydryl oxidase domain"/>
    <property type="match status" value="1"/>
</dbReference>
<evidence type="ECO:0000313" key="10">
    <source>
        <dbReference type="Proteomes" id="UP001556367"/>
    </source>
</evidence>
<evidence type="ECO:0000256" key="3">
    <source>
        <dbReference type="ARBA" id="ARBA00022827"/>
    </source>
</evidence>
<evidence type="ECO:0000256" key="6">
    <source>
        <dbReference type="RuleBase" id="RU371123"/>
    </source>
</evidence>
<feature type="compositionally biased region" description="Low complexity" evidence="7">
    <location>
        <begin position="52"/>
        <end position="65"/>
    </location>
</feature>
<dbReference type="InterPro" id="IPR017905">
    <property type="entry name" value="ERV/ALR_sulphydryl_oxidase"/>
</dbReference>
<name>A0ABR3JIG2_9AGAR</name>
<evidence type="ECO:0000256" key="4">
    <source>
        <dbReference type="ARBA" id="ARBA00023002"/>
    </source>
</evidence>
<keyword evidence="5" id="KW-1015">Disulfide bond</keyword>
<dbReference type="EMBL" id="JASNQZ010000007">
    <property type="protein sequence ID" value="KAL0955312.1"/>
    <property type="molecule type" value="Genomic_DNA"/>
</dbReference>
<dbReference type="SUPFAM" id="SSF69000">
    <property type="entry name" value="FAD-dependent thiol oxidase"/>
    <property type="match status" value="1"/>
</dbReference>
<evidence type="ECO:0000256" key="1">
    <source>
        <dbReference type="ARBA" id="ARBA00001974"/>
    </source>
</evidence>
<dbReference type="PANTHER" id="PTHR12645">
    <property type="entry name" value="ALR/ERV"/>
    <property type="match status" value="1"/>
</dbReference>